<feature type="compositionally biased region" description="Basic residues" evidence="1">
    <location>
        <begin position="203"/>
        <end position="218"/>
    </location>
</feature>
<evidence type="ECO:0000313" key="3">
    <source>
        <dbReference type="Proteomes" id="UP000187891"/>
    </source>
</evidence>
<reference evidence="3" key="1">
    <citation type="submission" date="2016-10" db="EMBL/GenBank/DDBJ databases">
        <authorList>
            <person name="Wibberg D."/>
        </authorList>
    </citation>
    <scope>NUCLEOTIDE SEQUENCE [LARGE SCALE GENOMIC DNA]</scope>
</reference>
<dbReference type="RefSeq" id="WP_077123036.1">
    <property type="nucleotide sequence ID" value="NZ_FMUE01000024.1"/>
</dbReference>
<organism evidence="2 3">
    <name type="scientific">Agrobacterium rosae</name>
    <dbReference type="NCBI Taxonomy" id="1972867"/>
    <lineage>
        <taxon>Bacteria</taxon>
        <taxon>Pseudomonadati</taxon>
        <taxon>Pseudomonadota</taxon>
        <taxon>Alphaproteobacteria</taxon>
        <taxon>Hyphomicrobiales</taxon>
        <taxon>Rhizobiaceae</taxon>
        <taxon>Rhizobium/Agrobacterium group</taxon>
        <taxon>Agrobacterium</taxon>
    </lineage>
</organism>
<dbReference type="AlphaFoldDB" id="A0A1R3U9W0"/>
<protein>
    <submittedName>
        <fullName evidence="2">Bacterial mobilisation protein (MobC)</fullName>
    </submittedName>
</protein>
<name>A0A1R3U9W0_9HYPH</name>
<gene>
    <name evidence="2" type="ORF">DSM25559_5156</name>
</gene>
<feature type="region of interest" description="Disordered" evidence="1">
    <location>
        <begin position="185"/>
        <end position="218"/>
    </location>
</feature>
<accession>A0A1R3U9W0</accession>
<dbReference type="EMBL" id="FMUE01000024">
    <property type="protein sequence ID" value="SCX35795.1"/>
    <property type="molecule type" value="Genomic_DNA"/>
</dbReference>
<dbReference type="Pfam" id="PF21983">
    <property type="entry name" value="NikA-like"/>
    <property type="match status" value="1"/>
</dbReference>
<dbReference type="STRING" id="1907666.DSM25559_5156"/>
<sequence length="218" mass="23534">MSGRNGQELLSTWVPADLAAAFKAQARSIEGGASAALRRLVFEATTGEPGPAPKGAGSAAQVGVRLKAAERAALAEAALSHGTSPANWLRSLALVHLVRQPQWNAAEIEELRSLFREVRAIGNNVNQIAHALNIAVQTGQYPPYQGAAAREAAELVRYEMRRIVAVMSGNFDYWGLPDEDRPSTALGAAERESVRVSAAEGARKRRPRRRLARFSKDE</sequence>
<proteinExistence type="predicted"/>
<dbReference type="Proteomes" id="UP000187891">
    <property type="component" value="Unassembled WGS sequence"/>
</dbReference>
<evidence type="ECO:0000256" key="1">
    <source>
        <dbReference type="SAM" id="MobiDB-lite"/>
    </source>
</evidence>
<evidence type="ECO:0000313" key="2">
    <source>
        <dbReference type="EMBL" id="SCX35795.1"/>
    </source>
</evidence>
<dbReference type="InterPro" id="IPR053842">
    <property type="entry name" value="NikA-like"/>
</dbReference>